<comment type="catalytic activity">
    <reaction evidence="7">
        <text>tRNA(Asx) + L-aspartate + ATP = L-aspartyl-tRNA(Asx) + AMP + diphosphate</text>
        <dbReference type="Rhea" id="RHEA:18349"/>
        <dbReference type="Rhea" id="RHEA-COMP:9710"/>
        <dbReference type="Rhea" id="RHEA-COMP:9711"/>
        <dbReference type="ChEBI" id="CHEBI:29991"/>
        <dbReference type="ChEBI" id="CHEBI:30616"/>
        <dbReference type="ChEBI" id="CHEBI:33019"/>
        <dbReference type="ChEBI" id="CHEBI:78442"/>
        <dbReference type="ChEBI" id="CHEBI:78516"/>
        <dbReference type="ChEBI" id="CHEBI:456215"/>
        <dbReference type="EC" id="6.1.1.23"/>
    </reaction>
</comment>
<dbReference type="PANTHER" id="PTHR22594:SF5">
    <property type="entry name" value="ASPARTATE--TRNA LIGASE, MITOCHONDRIAL"/>
    <property type="match status" value="1"/>
</dbReference>
<dbReference type="SUPFAM" id="SSF50249">
    <property type="entry name" value="Nucleic acid-binding proteins"/>
    <property type="match status" value="1"/>
</dbReference>
<keyword evidence="3 7" id="KW-0547">Nucleotide-binding</keyword>
<dbReference type="GO" id="GO:0050560">
    <property type="term" value="F:aspartate-tRNA(Asn) ligase activity"/>
    <property type="evidence" value="ECO:0007669"/>
    <property type="project" value="UniProtKB-EC"/>
</dbReference>
<keyword evidence="2 7" id="KW-0436">Ligase</keyword>
<evidence type="ECO:0000256" key="1">
    <source>
        <dbReference type="ARBA" id="ARBA00006303"/>
    </source>
</evidence>
<organism evidence="9">
    <name type="scientific">uncultured Thermoleophilia bacterium</name>
    <dbReference type="NCBI Taxonomy" id="1497501"/>
    <lineage>
        <taxon>Bacteria</taxon>
        <taxon>Bacillati</taxon>
        <taxon>Actinomycetota</taxon>
        <taxon>Thermoleophilia</taxon>
        <taxon>environmental samples</taxon>
    </lineage>
</organism>
<name>A0A6J4U7A4_9ACTN</name>
<feature type="binding site" evidence="7">
    <location>
        <begin position="223"/>
        <end position="225"/>
    </location>
    <ligand>
        <name>ATP</name>
        <dbReference type="ChEBI" id="CHEBI:30616"/>
    </ligand>
</feature>
<dbReference type="InterPro" id="IPR004365">
    <property type="entry name" value="NA-bd_OB_tRNA"/>
</dbReference>
<dbReference type="InterPro" id="IPR002312">
    <property type="entry name" value="Asp/Asn-tRNA-synth_IIb"/>
</dbReference>
<evidence type="ECO:0000259" key="8">
    <source>
        <dbReference type="PROSITE" id="PS50862"/>
    </source>
</evidence>
<dbReference type="EC" id="6.1.1.23" evidence="7"/>
<reference evidence="9" key="1">
    <citation type="submission" date="2020-02" db="EMBL/GenBank/DDBJ databases">
        <authorList>
            <person name="Meier V. D."/>
        </authorList>
    </citation>
    <scope>NUCLEOTIDE SEQUENCE</scope>
    <source>
        <strain evidence="9">AVDCRST_MAG79</strain>
    </source>
</reference>
<dbReference type="GO" id="GO:0004815">
    <property type="term" value="F:aspartate-tRNA ligase activity"/>
    <property type="evidence" value="ECO:0007669"/>
    <property type="project" value="UniProtKB-UniRule"/>
</dbReference>
<dbReference type="HAMAP" id="MF_00044">
    <property type="entry name" value="Asp_tRNA_synth_type1"/>
    <property type="match status" value="1"/>
</dbReference>
<evidence type="ECO:0000256" key="2">
    <source>
        <dbReference type="ARBA" id="ARBA00022598"/>
    </source>
</evidence>
<dbReference type="Pfam" id="PF00152">
    <property type="entry name" value="tRNA-synt_2"/>
    <property type="match status" value="1"/>
</dbReference>
<dbReference type="SUPFAM" id="SSF55261">
    <property type="entry name" value="GAD domain-like"/>
    <property type="match status" value="1"/>
</dbReference>
<keyword evidence="6 7" id="KW-0030">Aminoacyl-tRNA synthetase</keyword>
<evidence type="ECO:0000256" key="6">
    <source>
        <dbReference type="ARBA" id="ARBA00023146"/>
    </source>
</evidence>
<keyword evidence="7" id="KW-0963">Cytoplasm</keyword>
<dbReference type="InterPro" id="IPR047090">
    <property type="entry name" value="AspRS_core"/>
</dbReference>
<proteinExistence type="inferred from homology"/>
<feature type="region of interest" description="Aspartate" evidence="7">
    <location>
        <begin position="201"/>
        <end position="204"/>
    </location>
</feature>
<sequence>MSAAYRTDGCGTLDVARAGAAVTLSGFVGRLRDHGGLIFIDLRDRSGLVQVVVDPSDTPEAHAAAGALRVESVVRVTGTVVERSAETVNPRLATGRIEVRCEALDVLAAADPLPFQLDDENVDEALRIRHRALDLRRPEMTERLRVRSLVTRTMRRFLEERGFWDLETPVLTKSTPEGARDFLVPARLEPGAFYALPQSPQLFKQLYMMAGLERYYQIARCFRDEAQRADRQLEFTQLDVEMAFVEREDVLALTEELYCEIWREVKGVELARPFPRLPYDEAVRRYGSDKPDLRYGLEIADVTEAVAGSGFAVFARAVASGGRVRALACPGAATLTRRELDDLQAFAREWGGQGLAYLLFEDSGDVRSPIAKFLTGEELDGIRAATGAGPGSAVFLAADTEAVVVRVLGALRPHLAARFSLVDPGRDAMAFVVDFPLFAWNEDERRWEAEHHMFTAPRREHEDLLETDPGAVLSESYDFVVNGHEVASGSLRIHRADLQQRVFDTVGFSAEDAEERFGFLLRALRLGAPPHGGIAPGLDRTVMLLCGTDNIRDVIAFPKIAGGLDPLTGAPGAVDPGQLRDLGLELRAPARGGAGAT</sequence>
<evidence type="ECO:0000256" key="3">
    <source>
        <dbReference type="ARBA" id="ARBA00022741"/>
    </source>
</evidence>
<comment type="subunit">
    <text evidence="7">Homodimer.</text>
</comment>
<gene>
    <name evidence="7" type="primary">aspS</name>
    <name evidence="9" type="ORF">AVDCRST_MAG79-1774</name>
</gene>
<dbReference type="GO" id="GO:0005524">
    <property type="term" value="F:ATP binding"/>
    <property type="evidence" value="ECO:0007669"/>
    <property type="project" value="UniProtKB-UniRule"/>
</dbReference>
<dbReference type="Pfam" id="PF01336">
    <property type="entry name" value="tRNA_anti-codon"/>
    <property type="match status" value="1"/>
</dbReference>
<accession>A0A6J4U7A4</accession>
<dbReference type="InterPro" id="IPR006195">
    <property type="entry name" value="aa-tRNA-synth_II"/>
</dbReference>
<dbReference type="SUPFAM" id="SSF55681">
    <property type="entry name" value="Class II aaRS and biotin synthetases"/>
    <property type="match status" value="1"/>
</dbReference>
<dbReference type="Gene3D" id="3.30.930.10">
    <property type="entry name" value="Bira Bifunctional Protein, Domain 2"/>
    <property type="match status" value="1"/>
</dbReference>
<keyword evidence="4 7" id="KW-0067">ATP-binding</keyword>
<comment type="function">
    <text evidence="7">Aspartyl-tRNA synthetase with relaxed tRNA specificity since it is able to aspartylate not only its cognate tRNA(Asp) but also tRNA(Asn). Reaction proceeds in two steps: L-aspartate is first activated by ATP to form Asp-AMP and then transferred to the acceptor end of tRNA(Asp/Asn).</text>
</comment>
<dbReference type="NCBIfam" id="TIGR00459">
    <property type="entry name" value="aspS_bact"/>
    <property type="match status" value="1"/>
</dbReference>
<dbReference type="CDD" id="cd00777">
    <property type="entry name" value="AspRS_core"/>
    <property type="match status" value="1"/>
</dbReference>
<dbReference type="CDD" id="cd04317">
    <property type="entry name" value="EcAspRS_like_N"/>
    <property type="match status" value="1"/>
</dbReference>
<dbReference type="InterPro" id="IPR045864">
    <property type="entry name" value="aa-tRNA-synth_II/BPL/LPL"/>
</dbReference>
<dbReference type="Gene3D" id="2.40.50.140">
    <property type="entry name" value="Nucleic acid-binding proteins"/>
    <property type="match status" value="1"/>
</dbReference>
<protein>
    <recommendedName>
        <fullName evidence="7">Aspartate--tRNA(Asp/Asn) ligase</fullName>
        <ecNumber evidence="7">6.1.1.23</ecNumber>
    </recommendedName>
    <alternativeName>
        <fullName evidence="7">Aspartyl-tRNA synthetase</fullName>
        <shortName evidence="7">AspRS</shortName>
    </alternativeName>
    <alternativeName>
        <fullName evidence="7">Non-discriminating aspartyl-tRNA synthetase</fullName>
        <shortName evidence="7">ND-AspRS</shortName>
    </alternativeName>
</protein>
<dbReference type="NCBIfam" id="NF001750">
    <property type="entry name" value="PRK00476.1"/>
    <property type="match status" value="1"/>
</dbReference>
<feature type="site" description="Important for tRNA non-discrimination" evidence="7">
    <location>
        <position position="34"/>
    </location>
</feature>
<feature type="binding site" evidence="7">
    <location>
        <position position="451"/>
    </location>
    <ligand>
        <name>L-aspartate</name>
        <dbReference type="ChEBI" id="CHEBI:29991"/>
    </ligand>
</feature>
<dbReference type="EMBL" id="CADCWC010000266">
    <property type="protein sequence ID" value="CAA9540089.1"/>
    <property type="molecule type" value="Genomic_DNA"/>
</dbReference>
<dbReference type="AlphaFoldDB" id="A0A6J4U7A4"/>
<dbReference type="Gene3D" id="3.30.1360.30">
    <property type="entry name" value="GAD-like domain"/>
    <property type="match status" value="1"/>
</dbReference>
<keyword evidence="5 7" id="KW-0648">Protein biosynthesis</keyword>
<evidence type="ECO:0000256" key="5">
    <source>
        <dbReference type="ARBA" id="ARBA00022917"/>
    </source>
</evidence>
<feature type="binding site" evidence="7">
    <location>
        <position position="177"/>
    </location>
    <ligand>
        <name>L-aspartate</name>
        <dbReference type="ChEBI" id="CHEBI:29991"/>
    </ligand>
</feature>
<dbReference type="InterPro" id="IPR012340">
    <property type="entry name" value="NA-bd_OB-fold"/>
</dbReference>
<evidence type="ECO:0000313" key="9">
    <source>
        <dbReference type="EMBL" id="CAA9540089.1"/>
    </source>
</evidence>
<dbReference type="InterPro" id="IPR029351">
    <property type="entry name" value="GAD_dom"/>
</dbReference>
<comment type="subcellular location">
    <subcellularLocation>
        <location evidence="7">Cytoplasm</location>
    </subcellularLocation>
</comment>
<dbReference type="Pfam" id="PF02938">
    <property type="entry name" value="GAD"/>
    <property type="match status" value="1"/>
</dbReference>
<evidence type="ECO:0000256" key="4">
    <source>
        <dbReference type="ARBA" id="ARBA00022840"/>
    </source>
</evidence>
<dbReference type="PANTHER" id="PTHR22594">
    <property type="entry name" value="ASPARTYL/LYSYL-TRNA SYNTHETASE"/>
    <property type="match status" value="1"/>
</dbReference>
<comment type="caution">
    <text evidence="7">Lacks conserved residue(s) required for the propagation of feature annotation.</text>
</comment>
<dbReference type="PRINTS" id="PR01042">
    <property type="entry name" value="TRNASYNTHASP"/>
</dbReference>
<dbReference type="InterPro" id="IPR004115">
    <property type="entry name" value="GAD-like_sf"/>
</dbReference>
<dbReference type="InterPro" id="IPR004364">
    <property type="entry name" value="Aa-tRNA-synt_II"/>
</dbReference>
<evidence type="ECO:0000256" key="7">
    <source>
        <dbReference type="HAMAP-Rule" id="MF_00044"/>
    </source>
</evidence>
<feature type="domain" description="Aminoacyl-transfer RNA synthetases class-II family profile" evidence="8">
    <location>
        <begin position="144"/>
        <end position="566"/>
    </location>
</feature>
<dbReference type="GO" id="GO:0006422">
    <property type="term" value="P:aspartyl-tRNA aminoacylation"/>
    <property type="evidence" value="ECO:0007669"/>
    <property type="project" value="UniProtKB-UniRule"/>
</dbReference>
<dbReference type="GO" id="GO:0003676">
    <property type="term" value="F:nucleic acid binding"/>
    <property type="evidence" value="ECO:0007669"/>
    <property type="project" value="InterPro"/>
</dbReference>
<dbReference type="PROSITE" id="PS50862">
    <property type="entry name" value="AA_TRNA_LIGASE_II"/>
    <property type="match status" value="1"/>
</dbReference>
<feature type="binding site" evidence="7">
    <location>
        <position position="232"/>
    </location>
    <ligand>
        <name>ATP</name>
        <dbReference type="ChEBI" id="CHEBI:30616"/>
    </ligand>
</feature>
<dbReference type="InterPro" id="IPR004524">
    <property type="entry name" value="Asp-tRNA-ligase_1"/>
</dbReference>
<feature type="binding site" evidence="7">
    <location>
        <position position="492"/>
    </location>
    <ligand>
        <name>L-aspartate</name>
        <dbReference type="ChEBI" id="CHEBI:29991"/>
    </ligand>
</feature>
<feature type="binding site" evidence="7">
    <location>
        <position position="223"/>
    </location>
    <ligand>
        <name>L-aspartate</name>
        <dbReference type="ChEBI" id="CHEBI:29991"/>
    </ligand>
</feature>
<dbReference type="GO" id="GO:0005737">
    <property type="term" value="C:cytoplasm"/>
    <property type="evidence" value="ECO:0007669"/>
    <property type="project" value="UniProtKB-SubCell"/>
</dbReference>
<dbReference type="InterPro" id="IPR047089">
    <property type="entry name" value="Asp-tRNA-ligase_1_N"/>
</dbReference>
<comment type="similarity">
    <text evidence="1 7">Belongs to the class-II aminoacyl-tRNA synthetase family. Type 1 subfamily.</text>
</comment>
<feature type="binding site" evidence="7">
    <location>
        <begin position="537"/>
        <end position="540"/>
    </location>
    <ligand>
        <name>ATP</name>
        <dbReference type="ChEBI" id="CHEBI:30616"/>
    </ligand>
</feature>
<feature type="binding site" evidence="7">
    <location>
        <position position="485"/>
    </location>
    <ligand>
        <name>ATP</name>
        <dbReference type="ChEBI" id="CHEBI:30616"/>
    </ligand>
</feature>